<dbReference type="EMBL" id="OZ023719">
    <property type="protein sequence ID" value="CAK9868208.1"/>
    <property type="molecule type" value="Genomic_DNA"/>
</dbReference>
<evidence type="ECO:0000313" key="1">
    <source>
        <dbReference type="EMBL" id="CAK9868208.1"/>
    </source>
</evidence>
<dbReference type="InterPro" id="IPR012337">
    <property type="entry name" value="RNaseH-like_sf"/>
</dbReference>
<accession>A0ABP1B044</accession>
<sequence length="323" mass="36849">MMACGPMAFFLEHFSMELRRESVENLYEKLIDCKCRLLLTIRELAPHFVSHIVSSDASDDDVDPQQIVFLVKSVRNTHLIQQLFDKICKEKYGITLVFILFTKTRWGTVRDAAKRLNWVRMVMCQLPIEIMSNDLNIYLLNDLKNLILTAAFWKGVAAVEVLFSAICSCLSYLEGDESTFSSVYTCFLAVAHHFRTLSPDVRAALDLSNADVDKMHTLVCHCFKTIFSPTHALAFRTDLLFDDLRDNLAKLHGDAFLNLGDLTILQQCKNAIKRMVATDALLNRTIQSEFGLYTIHVEDNDNDFADIFSMPQLMWAFDALLTP</sequence>
<reference evidence="1" key="1">
    <citation type="submission" date="2024-03" db="EMBL/GenBank/DDBJ databases">
        <authorList>
            <consortium name="ELIXIR-Norway"/>
            <consortium name="Elixir Norway"/>
        </authorList>
    </citation>
    <scope>NUCLEOTIDE SEQUENCE</scope>
</reference>
<dbReference type="SUPFAM" id="SSF53098">
    <property type="entry name" value="Ribonuclease H-like"/>
    <property type="match status" value="1"/>
</dbReference>
<keyword evidence="2" id="KW-1185">Reference proteome</keyword>
<proteinExistence type="predicted"/>
<protein>
    <submittedName>
        <fullName evidence="1">Uncharacterized protein</fullName>
    </submittedName>
</protein>
<evidence type="ECO:0000313" key="2">
    <source>
        <dbReference type="Proteomes" id="UP001497522"/>
    </source>
</evidence>
<dbReference type="Proteomes" id="UP001497522">
    <property type="component" value="Chromosome 18"/>
</dbReference>
<gene>
    <name evidence="1" type="ORF">CSSPJE1EN2_LOCUS11203</name>
</gene>
<organism evidence="1 2">
    <name type="scientific">Sphagnum jensenii</name>
    <dbReference type="NCBI Taxonomy" id="128206"/>
    <lineage>
        <taxon>Eukaryota</taxon>
        <taxon>Viridiplantae</taxon>
        <taxon>Streptophyta</taxon>
        <taxon>Embryophyta</taxon>
        <taxon>Bryophyta</taxon>
        <taxon>Sphagnophytina</taxon>
        <taxon>Sphagnopsida</taxon>
        <taxon>Sphagnales</taxon>
        <taxon>Sphagnaceae</taxon>
        <taxon>Sphagnum</taxon>
    </lineage>
</organism>
<name>A0ABP1B044_9BRYO</name>